<sequence>MFETFEYVFYTDGEFESLLACEGILGDPPKDGGSLPLQDSNPLVSVPIRQTTAGAAVSKKEGEGEFSHDRHSVSDINVNGGGMVNGEKFVPSWFVTNKDTFAHPVICR</sequence>
<dbReference type="EMBL" id="CM042032">
    <property type="protein sequence ID" value="KAI3776371.1"/>
    <property type="molecule type" value="Genomic_DNA"/>
</dbReference>
<comment type="caution">
    <text evidence="1">The sequence shown here is derived from an EMBL/GenBank/DDBJ whole genome shotgun (WGS) entry which is preliminary data.</text>
</comment>
<protein>
    <submittedName>
        <fullName evidence="1">Uncharacterized protein</fullName>
    </submittedName>
</protein>
<evidence type="ECO:0000313" key="1">
    <source>
        <dbReference type="EMBL" id="KAI3776371.1"/>
    </source>
</evidence>
<reference evidence="1 2" key="2">
    <citation type="journal article" date="2022" name="Mol. Ecol. Resour.">
        <title>The genomes of chicory, endive, great burdock and yacon provide insights into Asteraceae paleo-polyploidization history and plant inulin production.</title>
        <authorList>
            <person name="Fan W."/>
            <person name="Wang S."/>
            <person name="Wang H."/>
            <person name="Wang A."/>
            <person name="Jiang F."/>
            <person name="Liu H."/>
            <person name="Zhao H."/>
            <person name="Xu D."/>
            <person name="Zhang Y."/>
        </authorList>
    </citation>
    <scope>NUCLEOTIDE SEQUENCE [LARGE SCALE GENOMIC DNA]</scope>
    <source>
        <strain evidence="2">cv. Yunnan</strain>
        <tissue evidence="1">Leaves</tissue>
    </source>
</reference>
<reference evidence="2" key="1">
    <citation type="journal article" date="2022" name="Mol. Ecol. Resour.">
        <title>The genomes of chicory, endive, great burdock and yacon provide insights into Asteraceae palaeo-polyploidization history and plant inulin production.</title>
        <authorList>
            <person name="Fan W."/>
            <person name="Wang S."/>
            <person name="Wang H."/>
            <person name="Wang A."/>
            <person name="Jiang F."/>
            <person name="Liu H."/>
            <person name="Zhao H."/>
            <person name="Xu D."/>
            <person name="Zhang Y."/>
        </authorList>
    </citation>
    <scope>NUCLEOTIDE SEQUENCE [LARGE SCALE GENOMIC DNA]</scope>
    <source>
        <strain evidence="2">cv. Yunnan</strain>
    </source>
</reference>
<accession>A0ACB9FZX6</accession>
<dbReference type="Proteomes" id="UP001056120">
    <property type="component" value="Linkage Group LG15"/>
</dbReference>
<proteinExistence type="predicted"/>
<organism evidence="1 2">
    <name type="scientific">Smallanthus sonchifolius</name>
    <dbReference type="NCBI Taxonomy" id="185202"/>
    <lineage>
        <taxon>Eukaryota</taxon>
        <taxon>Viridiplantae</taxon>
        <taxon>Streptophyta</taxon>
        <taxon>Embryophyta</taxon>
        <taxon>Tracheophyta</taxon>
        <taxon>Spermatophyta</taxon>
        <taxon>Magnoliopsida</taxon>
        <taxon>eudicotyledons</taxon>
        <taxon>Gunneridae</taxon>
        <taxon>Pentapetalae</taxon>
        <taxon>asterids</taxon>
        <taxon>campanulids</taxon>
        <taxon>Asterales</taxon>
        <taxon>Asteraceae</taxon>
        <taxon>Asteroideae</taxon>
        <taxon>Heliantheae alliance</taxon>
        <taxon>Millerieae</taxon>
        <taxon>Smallanthus</taxon>
    </lineage>
</organism>
<gene>
    <name evidence="1" type="ORF">L1987_46149</name>
</gene>
<evidence type="ECO:0000313" key="2">
    <source>
        <dbReference type="Proteomes" id="UP001056120"/>
    </source>
</evidence>
<name>A0ACB9FZX6_9ASTR</name>
<keyword evidence="2" id="KW-1185">Reference proteome</keyword>